<keyword evidence="11" id="KW-0325">Glycoprotein</keyword>
<dbReference type="PANTHER" id="PTHR27004:SF208">
    <property type="entry name" value="LRR RECEPTOR-LIKE SERINE_THREONINE-PROTEIN KINASE GSO2"/>
    <property type="match status" value="1"/>
</dbReference>
<evidence type="ECO:0000313" key="13">
    <source>
        <dbReference type="EMBL" id="MBA0549908.1"/>
    </source>
</evidence>
<dbReference type="InterPro" id="IPR003591">
    <property type="entry name" value="Leu-rich_rpt_typical-subtyp"/>
</dbReference>
<dbReference type="FunFam" id="3.80.10.10:FF:000111">
    <property type="entry name" value="LRR receptor-like serine/threonine-protein kinase ERECTA"/>
    <property type="match status" value="1"/>
</dbReference>
<evidence type="ECO:0000256" key="8">
    <source>
        <dbReference type="ARBA" id="ARBA00022989"/>
    </source>
</evidence>
<dbReference type="EMBL" id="JABEZX010000002">
    <property type="protein sequence ID" value="MBA0549908.1"/>
    <property type="molecule type" value="Genomic_DNA"/>
</dbReference>
<dbReference type="Gene3D" id="3.80.10.10">
    <property type="entry name" value="Ribonuclease Inhibitor"/>
    <property type="match status" value="1"/>
</dbReference>
<dbReference type="GO" id="GO:0005886">
    <property type="term" value="C:plasma membrane"/>
    <property type="evidence" value="ECO:0007669"/>
    <property type="project" value="UniProtKB-SubCell"/>
</dbReference>
<reference evidence="13 14" key="1">
    <citation type="journal article" date="2019" name="Genome Biol. Evol.">
        <title>Insights into the evolution of the New World diploid cottons (Gossypium, subgenus Houzingenia) based on genome sequencing.</title>
        <authorList>
            <person name="Grover C.E."/>
            <person name="Arick M.A. 2nd"/>
            <person name="Thrash A."/>
            <person name="Conover J.L."/>
            <person name="Sanders W.S."/>
            <person name="Peterson D.G."/>
            <person name="Frelichowski J.E."/>
            <person name="Scheffler J.A."/>
            <person name="Scheffler B.E."/>
            <person name="Wendel J.F."/>
        </authorList>
    </citation>
    <scope>NUCLEOTIDE SEQUENCE [LARGE SCALE GENOMIC DNA]</scope>
    <source>
        <strain evidence="13">157</strain>
        <tissue evidence="13">Leaf</tissue>
    </source>
</reference>
<accession>A0A7J8LBV5</accession>
<keyword evidence="3" id="KW-1003">Cell membrane</keyword>
<evidence type="ECO:0000256" key="6">
    <source>
        <dbReference type="ARBA" id="ARBA00022729"/>
    </source>
</evidence>
<dbReference type="SUPFAM" id="SSF52058">
    <property type="entry name" value="L domain-like"/>
    <property type="match status" value="1"/>
</dbReference>
<dbReference type="FunFam" id="3.80.10.10:FF:000041">
    <property type="entry name" value="LRR receptor-like serine/threonine-protein kinase ERECTA"/>
    <property type="match status" value="1"/>
</dbReference>
<keyword evidence="5 12" id="KW-0812">Transmembrane</keyword>
<dbReference type="SMART" id="SM00369">
    <property type="entry name" value="LRR_TYP"/>
    <property type="match status" value="5"/>
</dbReference>
<dbReference type="Proteomes" id="UP000593572">
    <property type="component" value="Unassembled WGS sequence"/>
</dbReference>
<feature type="transmembrane region" description="Helical" evidence="12">
    <location>
        <begin position="365"/>
        <end position="389"/>
    </location>
</feature>
<dbReference type="Pfam" id="PF13855">
    <property type="entry name" value="LRR_8"/>
    <property type="match status" value="2"/>
</dbReference>
<comment type="caution">
    <text evidence="13">The sequence shown here is derived from an EMBL/GenBank/DDBJ whole genome shotgun (WGS) entry which is preliminary data.</text>
</comment>
<gene>
    <name evidence="13" type="ORF">Golob_020906</name>
</gene>
<keyword evidence="6" id="KW-0732">Signal</keyword>
<keyword evidence="9 12" id="KW-0472">Membrane</keyword>
<evidence type="ECO:0008006" key="15">
    <source>
        <dbReference type="Google" id="ProtNLM"/>
    </source>
</evidence>
<evidence type="ECO:0000256" key="9">
    <source>
        <dbReference type="ARBA" id="ARBA00023136"/>
    </source>
</evidence>
<evidence type="ECO:0000256" key="10">
    <source>
        <dbReference type="ARBA" id="ARBA00023170"/>
    </source>
</evidence>
<evidence type="ECO:0000256" key="5">
    <source>
        <dbReference type="ARBA" id="ARBA00022692"/>
    </source>
</evidence>
<evidence type="ECO:0000256" key="4">
    <source>
        <dbReference type="ARBA" id="ARBA00022614"/>
    </source>
</evidence>
<feature type="non-terminal residue" evidence="13">
    <location>
        <position position="1"/>
    </location>
</feature>
<dbReference type="PRINTS" id="PR00019">
    <property type="entry name" value="LEURICHRPT"/>
</dbReference>
<proteinExistence type="inferred from homology"/>
<comment type="similarity">
    <text evidence="2">Belongs to the RLP family.</text>
</comment>
<dbReference type="InterPro" id="IPR032675">
    <property type="entry name" value="LRR_dom_sf"/>
</dbReference>
<evidence type="ECO:0000256" key="11">
    <source>
        <dbReference type="ARBA" id="ARBA00023180"/>
    </source>
</evidence>
<organism evidence="13 14">
    <name type="scientific">Gossypium lobatum</name>
    <dbReference type="NCBI Taxonomy" id="34289"/>
    <lineage>
        <taxon>Eukaryota</taxon>
        <taxon>Viridiplantae</taxon>
        <taxon>Streptophyta</taxon>
        <taxon>Embryophyta</taxon>
        <taxon>Tracheophyta</taxon>
        <taxon>Spermatophyta</taxon>
        <taxon>Magnoliopsida</taxon>
        <taxon>eudicotyledons</taxon>
        <taxon>Gunneridae</taxon>
        <taxon>Pentapetalae</taxon>
        <taxon>rosids</taxon>
        <taxon>malvids</taxon>
        <taxon>Malvales</taxon>
        <taxon>Malvaceae</taxon>
        <taxon>Malvoideae</taxon>
        <taxon>Gossypium</taxon>
    </lineage>
</organism>
<evidence type="ECO:0000313" key="14">
    <source>
        <dbReference type="Proteomes" id="UP000593572"/>
    </source>
</evidence>
<comment type="subcellular location">
    <subcellularLocation>
        <location evidence="1">Cell membrane</location>
        <topology evidence="1">Single-pass type I membrane protein</topology>
    </subcellularLocation>
</comment>
<evidence type="ECO:0000256" key="3">
    <source>
        <dbReference type="ARBA" id="ARBA00022475"/>
    </source>
</evidence>
<dbReference type="Pfam" id="PF00560">
    <property type="entry name" value="LRR_1"/>
    <property type="match status" value="3"/>
</dbReference>
<protein>
    <recommendedName>
        <fullName evidence="15">Receptor-like protein 12</fullName>
    </recommendedName>
</protein>
<keyword evidence="10" id="KW-0675">Receptor</keyword>
<dbReference type="InterPro" id="IPR001611">
    <property type="entry name" value="Leu-rich_rpt"/>
</dbReference>
<evidence type="ECO:0000256" key="7">
    <source>
        <dbReference type="ARBA" id="ARBA00022737"/>
    </source>
</evidence>
<evidence type="ECO:0000256" key="2">
    <source>
        <dbReference type="ARBA" id="ARBA00009592"/>
    </source>
</evidence>
<keyword evidence="14" id="KW-1185">Reference proteome</keyword>
<sequence>IPFTLGNLRDLQVLDISDNDLSSTLSSSTSSFLSSLENCKSLLYLSFARNPLISGYLPDSIGNQSSSLRHFDASSCNISGRIPEDIGKWDLVEYLRYLSLHENQLEGILPLSLTNCSNLQILNVANNNLSDTFPHWLGKLPVLRVLVLRSNRFHGSIHNYSTKFSFSNLQMVDLSHNDFTGLLPTEFFQSLKSLKEQANYVYGGYQYPVNLTIKGLEREFKIKVSMPLFTCIDLSDNGFHGEIPEVVGELRSLHALNLSHNSLTGPIPPSFGNLAALESLDLSFNKLSGRIPSQLTNLTFLEVLRFSNNNFVGPIPHGKQFDTFENDSYQGNLGLCGFPLSKECSNDKRSETAQDEEDNGNGIAFIWKVVMMGYGCGMVLGISMAYIVFTTGRPWWLVRMIERDLRNKVSSWFGKKRK</sequence>
<keyword evidence="8 12" id="KW-1133">Transmembrane helix</keyword>
<keyword evidence="4" id="KW-0433">Leucine-rich repeat</keyword>
<evidence type="ECO:0000256" key="1">
    <source>
        <dbReference type="ARBA" id="ARBA00004251"/>
    </source>
</evidence>
<dbReference type="AlphaFoldDB" id="A0A7J8LBV5"/>
<dbReference type="PANTHER" id="PTHR27004">
    <property type="entry name" value="RECEPTOR-LIKE PROTEIN 12 ISOFORM X1"/>
    <property type="match status" value="1"/>
</dbReference>
<name>A0A7J8LBV5_9ROSI</name>
<evidence type="ECO:0000256" key="12">
    <source>
        <dbReference type="SAM" id="Phobius"/>
    </source>
</evidence>
<keyword evidence="7" id="KW-0677">Repeat</keyword>